<protein>
    <submittedName>
        <fullName evidence="2">Uncharacterized protein</fullName>
    </submittedName>
</protein>
<sequence length="134" mass="15422">MVFIQETQPEITAFVAIMQKSNVQPLAPSLVSSLLLMNRQLTNLNIKFLFITFCSLSCHESSEHVWTNDFLFGFMIEMILFGILFLNSITSCSICHQGISKEYAFAHFPHKSTNITLQTPGMSKKWHPIFYKRK</sequence>
<dbReference type="AlphaFoldDB" id="A0A0A8ZJD2"/>
<organism evidence="2">
    <name type="scientific">Arundo donax</name>
    <name type="common">Giant reed</name>
    <name type="synonym">Donax arundinaceus</name>
    <dbReference type="NCBI Taxonomy" id="35708"/>
    <lineage>
        <taxon>Eukaryota</taxon>
        <taxon>Viridiplantae</taxon>
        <taxon>Streptophyta</taxon>
        <taxon>Embryophyta</taxon>
        <taxon>Tracheophyta</taxon>
        <taxon>Spermatophyta</taxon>
        <taxon>Magnoliopsida</taxon>
        <taxon>Liliopsida</taxon>
        <taxon>Poales</taxon>
        <taxon>Poaceae</taxon>
        <taxon>PACMAD clade</taxon>
        <taxon>Arundinoideae</taxon>
        <taxon>Arundineae</taxon>
        <taxon>Arundo</taxon>
    </lineage>
</organism>
<feature type="transmembrane region" description="Helical" evidence="1">
    <location>
        <begin position="70"/>
        <end position="89"/>
    </location>
</feature>
<evidence type="ECO:0000256" key="1">
    <source>
        <dbReference type="SAM" id="Phobius"/>
    </source>
</evidence>
<proteinExistence type="predicted"/>
<accession>A0A0A8ZJD2</accession>
<reference evidence="2" key="1">
    <citation type="submission" date="2014-09" db="EMBL/GenBank/DDBJ databases">
        <authorList>
            <person name="Magalhaes I.L.F."/>
            <person name="Oliveira U."/>
            <person name="Santos F.R."/>
            <person name="Vidigal T.H.D.A."/>
            <person name="Brescovit A.D."/>
            <person name="Santos A.J."/>
        </authorList>
    </citation>
    <scope>NUCLEOTIDE SEQUENCE</scope>
    <source>
        <tissue evidence="2">Shoot tissue taken approximately 20 cm above the soil surface</tissue>
    </source>
</reference>
<keyword evidence="1" id="KW-1133">Transmembrane helix</keyword>
<reference evidence="2" key="2">
    <citation type="journal article" date="2015" name="Data Brief">
        <title>Shoot transcriptome of the giant reed, Arundo donax.</title>
        <authorList>
            <person name="Barrero R.A."/>
            <person name="Guerrero F.D."/>
            <person name="Moolhuijzen P."/>
            <person name="Goolsby J.A."/>
            <person name="Tidwell J."/>
            <person name="Bellgard S.E."/>
            <person name="Bellgard M.I."/>
        </authorList>
    </citation>
    <scope>NUCLEOTIDE SEQUENCE</scope>
    <source>
        <tissue evidence="2">Shoot tissue taken approximately 20 cm above the soil surface</tissue>
    </source>
</reference>
<evidence type="ECO:0000313" key="2">
    <source>
        <dbReference type="EMBL" id="JAD36850.1"/>
    </source>
</evidence>
<keyword evidence="1" id="KW-0812">Transmembrane</keyword>
<name>A0A0A8ZJD2_ARUDO</name>
<dbReference type="EMBL" id="GBRH01261045">
    <property type="protein sequence ID" value="JAD36850.1"/>
    <property type="molecule type" value="Transcribed_RNA"/>
</dbReference>
<keyword evidence="1" id="KW-0472">Membrane</keyword>